<evidence type="ECO:0000256" key="1">
    <source>
        <dbReference type="ARBA" id="ARBA00022722"/>
    </source>
</evidence>
<dbReference type="Proteomes" id="UP001343724">
    <property type="component" value="Unassembled WGS sequence"/>
</dbReference>
<reference evidence="6 7" key="1">
    <citation type="submission" date="2024-01" db="EMBL/GenBank/DDBJ databases">
        <title>novel species in genus Adlercreutzia.</title>
        <authorList>
            <person name="Liu X."/>
        </authorList>
    </citation>
    <scope>NUCLEOTIDE SEQUENCE [LARGE SCALE GENOMIC DNA]</scope>
    <source>
        <strain evidence="6 7">R22</strain>
    </source>
</reference>
<name>A0ABU6IW33_9ACTN</name>
<dbReference type="SUPFAM" id="SSF53098">
    <property type="entry name" value="Ribonuclease H-like"/>
    <property type="match status" value="1"/>
</dbReference>
<gene>
    <name evidence="6" type="ORF">VJ920_01635</name>
</gene>
<dbReference type="PANTHER" id="PTHR30231">
    <property type="entry name" value="DNA POLYMERASE III SUBUNIT EPSILON"/>
    <property type="match status" value="1"/>
</dbReference>
<keyword evidence="4" id="KW-1133">Transmembrane helix</keyword>
<dbReference type="RefSeq" id="WP_326454250.1">
    <property type="nucleotide sequence ID" value="NZ_JAYMFH010000001.1"/>
</dbReference>
<evidence type="ECO:0000259" key="5">
    <source>
        <dbReference type="SMART" id="SM00479"/>
    </source>
</evidence>
<dbReference type="Pfam" id="PF00929">
    <property type="entry name" value="RNase_T"/>
    <property type="match status" value="1"/>
</dbReference>
<keyword evidence="3 6" id="KW-0269">Exonuclease</keyword>
<comment type="caution">
    <text evidence="6">The sequence shown here is derived from an EMBL/GenBank/DDBJ whole genome shotgun (WGS) entry which is preliminary data.</text>
</comment>
<accession>A0ABU6IW33</accession>
<dbReference type="CDD" id="cd06127">
    <property type="entry name" value="DEDDh"/>
    <property type="match status" value="1"/>
</dbReference>
<dbReference type="InterPro" id="IPR012337">
    <property type="entry name" value="RNaseH-like_sf"/>
</dbReference>
<feature type="transmembrane region" description="Helical" evidence="4">
    <location>
        <begin position="194"/>
        <end position="214"/>
    </location>
</feature>
<evidence type="ECO:0000313" key="6">
    <source>
        <dbReference type="EMBL" id="MEC4294010.1"/>
    </source>
</evidence>
<keyword evidence="1" id="KW-0540">Nuclease</keyword>
<keyword evidence="4" id="KW-0812">Transmembrane</keyword>
<keyword evidence="7" id="KW-1185">Reference proteome</keyword>
<feature type="domain" description="Exonuclease" evidence="5">
    <location>
        <begin position="6"/>
        <end position="173"/>
    </location>
</feature>
<dbReference type="PANTHER" id="PTHR30231:SF4">
    <property type="entry name" value="PROTEIN NEN2"/>
    <property type="match status" value="1"/>
</dbReference>
<evidence type="ECO:0000256" key="4">
    <source>
        <dbReference type="SAM" id="Phobius"/>
    </source>
</evidence>
<evidence type="ECO:0000313" key="7">
    <source>
        <dbReference type="Proteomes" id="UP001343724"/>
    </source>
</evidence>
<evidence type="ECO:0000256" key="3">
    <source>
        <dbReference type="ARBA" id="ARBA00022839"/>
    </source>
</evidence>
<dbReference type="InterPro" id="IPR036397">
    <property type="entry name" value="RNaseH_sf"/>
</dbReference>
<sequence length="215" mass="24768">MNHPERILFIDTETTGLDPYNDEIISLAIVDGNGETVFYDYIRPEKRRRWPKATEVNGITWKDVENKKTLMDLEPGLGPVFANARKIVGYNVDFDIRFLKQAGVPLDHVETFCVMKEFSSIYGEWSEWKQDRKWMKLSECADHYGFKFRAHDALEDAKVTRNCYARLMKDPNYLRRIGQASENKEQEEGESGGCGTGCMVGVIVLLLLIIFVLLF</sequence>
<dbReference type="EMBL" id="JAYMFH010000001">
    <property type="protein sequence ID" value="MEC4294010.1"/>
    <property type="molecule type" value="Genomic_DNA"/>
</dbReference>
<proteinExistence type="predicted"/>
<organism evidence="6 7">
    <name type="scientific">Adlercreutzia shanghongiae</name>
    <dbReference type="NCBI Taxonomy" id="3111773"/>
    <lineage>
        <taxon>Bacteria</taxon>
        <taxon>Bacillati</taxon>
        <taxon>Actinomycetota</taxon>
        <taxon>Coriobacteriia</taxon>
        <taxon>Eggerthellales</taxon>
        <taxon>Eggerthellaceae</taxon>
        <taxon>Adlercreutzia</taxon>
    </lineage>
</organism>
<dbReference type="GO" id="GO:0004527">
    <property type="term" value="F:exonuclease activity"/>
    <property type="evidence" value="ECO:0007669"/>
    <property type="project" value="UniProtKB-KW"/>
</dbReference>
<dbReference type="InterPro" id="IPR013520">
    <property type="entry name" value="Ribonucl_H"/>
</dbReference>
<protein>
    <submittedName>
        <fullName evidence="6">3'-5' exonuclease</fullName>
    </submittedName>
</protein>
<evidence type="ECO:0000256" key="2">
    <source>
        <dbReference type="ARBA" id="ARBA00022801"/>
    </source>
</evidence>
<dbReference type="SMART" id="SM00479">
    <property type="entry name" value="EXOIII"/>
    <property type="match status" value="1"/>
</dbReference>
<keyword evidence="2" id="KW-0378">Hydrolase</keyword>
<keyword evidence="4" id="KW-0472">Membrane</keyword>
<dbReference type="Gene3D" id="3.30.420.10">
    <property type="entry name" value="Ribonuclease H-like superfamily/Ribonuclease H"/>
    <property type="match status" value="1"/>
</dbReference>